<proteinExistence type="predicted"/>
<dbReference type="Proteomes" id="UP000621492">
    <property type="component" value="Unassembled WGS sequence"/>
</dbReference>
<accession>A0A9W5X7J9</accession>
<comment type="caution">
    <text evidence="1">The sequence shown here is derived from an EMBL/GenBank/DDBJ whole genome shotgun (WGS) entry which is preliminary data.</text>
</comment>
<evidence type="ECO:0000313" key="1">
    <source>
        <dbReference type="EMBL" id="GGB62341.1"/>
    </source>
</evidence>
<dbReference type="AlphaFoldDB" id="A0A9W5X7J9"/>
<dbReference type="EMBL" id="BMJD01000072">
    <property type="protein sequence ID" value="GGB62341.1"/>
    <property type="molecule type" value="Genomic_DNA"/>
</dbReference>
<organism evidence="1 2">
    <name type="scientific">Lentibacillus populi</name>
    <dbReference type="NCBI Taxonomy" id="1827502"/>
    <lineage>
        <taxon>Bacteria</taxon>
        <taxon>Bacillati</taxon>
        <taxon>Bacillota</taxon>
        <taxon>Bacilli</taxon>
        <taxon>Bacillales</taxon>
        <taxon>Bacillaceae</taxon>
        <taxon>Lentibacillus</taxon>
    </lineage>
</organism>
<gene>
    <name evidence="1" type="ORF">GCM10011409_44400</name>
</gene>
<evidence type="ECO:0008006" key="3">
    <source>
        <dbReference type="Google" id="ProtNLM"/>
    </source>
</evidence>
<name>A0A9W5X7J9_9BACI</name>
<dbReference type="RefSeq" id="WP_188725913.1">
    <property type="nucleotide sequence ID" value="NZ_BMJD01000072.1"/>
</dbReference>
<sequence length="141" mass="16264">MNKILLSIFIFTFLSLGYSEIITEAKTETEIIPQNHPPSVMEEAFLRYLGETILDIMSNHNDKQLFTSSRIEKISRDIANDSYDVSLRVIGFEGPLNPPFKLIRMTIRIPGEQNTNYSVLSYSHRFISDKEFKKLSKNTVD</sequence>
<keyword evidence="2" id="KW-1185">Reference proteome</keyword>
<protein>
    <recommendedName>
        <fullName evidence="3">DUF3888 domain-containing protein</fullName>
    </recommendedName>
</protein>
<reference evidence="1" key="2">
    <citation type="submission" date="2020-09" db="EMBL/GenBank/DDBJ databases">
        <authorList>
            <person name="Sun Q."/>
            <person name="Zhou Y."/>
        </authorList>
    </citation>
    <scope>NUCLEOTIDE SEQUENCE</scope>
    <source>
        <strain evidence="1">CGMCC 1.15454</strain>
    </source>
</reference>
<evidence type="ECO:0000313" key="2">
    <source>
        <dbReference type="Proteomes" id="UP000621492"/>
    </source>
</evidence>
<reference evidence="1" key="1">
    <citation type="journal article" date="2014" name="Int. J. Syst. Evol. Microbiol.">
        <title>Complete genome sequence of Corynebacterium casei LMG S-19264T (=DSM 44701T), isolated from a smear-ripened cheese.</title>
        <authorList>
            <consortium name="US DOE Joint Genome Institute (JGI-PGF)"/>
            <person name="Walter F."/>
            <person name="Albersmeier A."/>
            <person name="Kalinowski J."/>
            <person name="Ruckert C."/>
        </authorList>
    </citation>
    <scope>NUCLEOTIDE SEQUENCE</scope>
    <source>
        <strain evidence="1">CGMCC 1.15454</strain>
    </source>
</reference>